<organism evidence="11 12">
    <name type="scientific">Penaeus vannamei</name>
    <name type="common">Whiteleg shrimp</name>
    <name type="synonym">Litopenaeus vannamei</name>
    <dbReference type="NCBI Taxonomy" id="6689"/>
    <lineage>
        <taxon>Eukaryota</taxon>
        <taxon>Metazoa</taxon>
        <taxon>Ecdysozoa</taxon>
        <taxon>Arthropoda</taxon>
        <taxon>Crustacea</taxon>
        <taxon>Multicrustacea</taxon>
        <taxon>Malacostraca</taxon>
        <taxon>Eumalacostraca</taxon>
        <taxon>Eucarida</taxon>
        <taxon>Decapoda</taxon>
        <taxon>Dendrobranchiata</taxon>
        <taxon>Penaeoidea</taxon>
        <taxon>Penaeidae</taxon>
        <taxon>Penaeus</taxon>
    </lineage>
</organism>
<reference evidence="11 12" key="2">
    <citation type="submission" date="2019-01" db="EMBL/GenBank/DDBJ databases">
        <title>The decoding of complex shrimp genome reveals the adaptation for benthos swimmer, frequently molting mechanism and breeding impact on genome.</title>
        <authorList>
            <person name="Sun Y."/>
            <person name="Gao Y."/>
            <person name="Yu Y."/>
        </authorList>
    </citation>
    <scope>NUCLEOTIDE SEQUENCE [LARGE SCALE GENOMIC DNA]</scope>
    <source>
        <tissue evidence="11">Muscle</tissue>
    </source>
</reference>
<dbReference type="GO" id="GO:0050906">
    <property type="term" value="P:detection of stimulus involved in sensory perception"/>
    <property type="evidence" value="ECO:0007669"/>
    <property type="project" value="UniProtKB-ARBA"/>
</dbReference>
<dbReference type="PANTHER" id="PTHR42643:SF24">
    <property type="entry name" value="IONOTROPIC RECEPTOR 60A"/>
    <property type="match status" value="1"/>
</dbReference>
<dbReference type="GO" id="GO:0015276">
    <property type="term" value="F:ligand-gated monoatomic ion channel activity"/>
    <property type="evidence" value="ECO:0007669"/>
    <property type="project" value="InterPro"/>
</dbReference>
<name>A0A3R7P5L3_PENVA</name>
<comment type="caution">
    <text evidence="11">The sequence shown here is derived from an EMBL/GenBank/DDBJ whole genome shotgun (WGS) entry which is preliminary data.</text>
</comment>
<evidence type="ECO:0000256" key="5">
    <source>
        <dbReference type="ARBA" id="ARBA00022989"/>
    </source>
</evidence>
<keyword evidence="3" id="KW-1003">Cell membrane</keyword>
<reference evidence="11 12" key="1">
    <citation type="submission" date="2018-04" db="EMBL/GenBank/DDBJ databases">
        <authorList>
            <person name="Zhang X."/>
            <person name="Yuan J."/>
            <person name="Li F."/>
            <person name="Xiang J."/>
        </authorList>
    </citation>
    <scope>NUCLEOTIDE SEQUENCE [LARGE SCALE GENOMIC DNA]</scope>
    <source>
        <tissue evidence="11">Muscle</tissue>
    </source>
</reference>
<keyword evidence="8" id="KW-0325">Glycoprotein</keyword>
<dbReference type="InterPro" id="IPR052192">
    <property type="entry name" value="Insect_Ionotropic_Sensory_Rcpt"/>
</dbReference>
<feature type="domain" description="Ionotropic glutamate receptor C-terminal" evidence="10">
    <location>
        <begin position="69"/>
        <end position="376"/>
    </location>
</feature>
<evidence type="ECO:0000256" key="7">
    <source>
        <dbReference type="ARBA" id="ARBA00023170"/>
    </source>
</evidence>
<protein>
    <submittedName>
        <fullName evidence="11">Variant Ionotropic Glutamate Receptor</fullName>
    </submittedName>
</protein>
<evidence type="ECO:0000256" key="1">
    <source>
        <dbReference type="ARBA" id="ARBA00004651"/>
    </source>
</evidence>
<dbReference type="OrthoDB" id="6368960at2759"/>
<proteinExistence type="inferred from homology"/>
<evidence type="ECO:0000259" key="10">
    <source>
        <dbReference type="Pfam" id="PF00060"/>
    </source>
</evidence>
<sequence>MDRTSFMAANGYVVLPSRLQQYGFTREYGMTSQTFVMATPSLAPRWDNLLFPLSWELGHIGRATYPDLSQSVLEVYKILLGQDFSQWRARTTASRLVVATWLVVALVVGVAYRGNLTASLTSPMYPPRPETAAEMVRVVERINIPPYGADWKKFYEASNSEVFQAIAKLLYIGPSMEEGLRLTTEKNHAVISSRSFLDYIINQNFTDATGKAKLYMAKTNLDTVFISYPIPHGAPYKPQLDRLLLAFVELLLTSSSVYLFSLSRPFISVLGCPFATVYQGLNKYLDAFYYVWLPPPQHILIYDFPAASHKKCSSVLPRSGMFLKWHKDLMEEVRAAMFNKQRRQEGRGDEATSDSQAKALTTAHMQGPFLFLVFGLVAAFFIFLVELVSRFLSCANR</sequence>
<evidence type="ECO:0000256" key="4">
    <source>
        <dbReference type="ARBA" id="ARBA00022692"/>
    </source>
</evidence>
<keyword evidence="7 11" id="KW-0675">Receptor</keyword>
<comment type="similarity">
    <text evidence="2">Belongs to the glutamate-gated ion channel (TC 1.A.10.1) family.</text>
</comment>
<keyword evidence="5 9" id="KW-1133">Transmembrane helix</keyword>
<gene>
    <name evidence="11" type="ORF">C7M84_005339</name>
</gene>
<dbReference type="Pfam" id="PF00060">
    <property type="entry name" value="Lig_chan"/>
    <property type="match status" value="1"/>
</dbReference>
<evidence type="ECO:0000256" key="6">
    <source>
        <dbReference type="ARBA" id="ARBA00023136"/>
    </source>
</evidence>
<keyword evidence="12" id="KW-1185">Reference proteome</keyword>
<dbReference type="AlphaFoldDB" id="A0A3R7P5L3"/>
<keyword evidence="6 9" id="KW-0472">Membrane</keyword>
<dbReference type="EMBL" id="QCYY01001695">
    <property type="protein sequence ID" value="ROT76092.1"/>
    <property type="molecule type" value="Genomic_DNA"/>
</dbReference>
<dbReference type="InterPro" id="IPR001320">
    <property type="entry name" value="Iontro_rcpt_C"/>
</dbReference>
<evidence type="ECO:0000256" key="9">
    <source>
        <dbReference type="SAM" id="Phobius"/>
    </source>
</evidence>
<comment type="subcellular location">
    <subcellularLocation>
        <location evidence="1">Cell membrane</location>
        <topology evidence="1">Multi-pass membrane protein</topology>
    </subcellularLocation>
</comment>
<evidence type="ECO:0000313" key="12">
    <source>
        <dbReference type="Proteomes" id="UP000283509"/>
    </source>
</evidence>
<accession>A0A3R7P5L3</accession>
<evidence type="ECO:0000256" key="2">
    <source>
        <dbReference type="ARBA" id="ARBA00008685"/>
    </source>
</evidence>
<evidence type="ECO:0000313" key="11">
    <source>
        <dbReference type="EMBL" id="ROT76092.1"/>
    </source>
</evidence>
<dbReference type="SUPFAM" id="SSF53850">
    <property type="entry name" value="Periplasmic binding protein-like II"/>
    <property type="match status" value="1"/>
</dbReference>
<evidence type="ECO:0000256" key="8">
    <source>
        <dbReference type="ARBA" id="ARBA00023180"/>
    </source>
</evidence>
<keyword evidence="4 9" id="KW-0812">Transmembrane</keyword>
<feature type="transmembrane region" description="Helical" evidence="9">
    <location>
        <begin position="93"/>
        <end position="112"/>
    </location>
</feature>
<dbReference type="Proteomes" id="UP000283509">
    <property type="component" value="Unassembled WGS sequence"/>
</dbReference>
<dbReference type="GO" id="GO:0005886">
    <property type="term" value="C:plasma membrane"/>
    <property type="evidence" value="ECO:0007669"/>
    <property type="project" value="UniProtKB-SubCell"/>
</dbReference>
<evidence type="ECO:0000256" key="3">
    <source>
        <dbReference type="ARBA" id="ARBA00022475"/>
    </source>
</evidence>
<dbReference type="Gene3D" id="1.10.287.70">
    <property type="match status" value="1"/>
</dbReference>
<dbReference type="PANTHER" id="PTHR42643">
    <property type="entry name" value="IONOTROPIC RECEPTOR 20A-RELATED"/>
    <property type="match status" value="1"/>
</dbReference>
<feature type="transmembrane region" description="Helical" evidence="9">
    <location>
        <begin position="369"/>
        <end position="388"/>
    </location>
</feature>